<feature type="transmembrane region" description="Helical" evidence="1">
    <location>
        <begin position="42"/>
        <end position="63"/>
    </location>
</feature>
<evidence type="ECO:0000256" key="1">
    <source>
        <dbReference type="SAM" id="Phobius"/>
    </source>
</evidence>
<name>A0A081RRR4_PHOTE</name>
<gene>
    <name evidence="2" type="ORF">MEG1DRAFT_04037</name>
</gene>
<feature type="transmembrane region" description="Helical" evidence="1">
    <location>
        <begin position="16"/>
        <end position="33"/>
    </location>
</feature>
<keyword evidence="1" id="KW-0472">Membrane</keyword>
<dbReference type="AlphaFoldDB" id="A0A081RRR4"/>
<keyword evidence="1" id="KW-1133">Transmembrane helix</keyword>
<feature type="transmembrane region" description="Helical" evidence="1">
    <location>
        <begin position="83"/>
        <end position="99"/>
    </location>
</feature>
<keyword evidence="1" id="KW-0812">Transmembrane</keyword>
<dbReference type="RefSeq" id="WP_036841218.1">
    <property type="nucleotide sequence ID" value="NZ_CAWLUD010000089.1"/>
</dbReference>
<proteinExistence type="predicted"/>
<reference evidence="2 3" key="1">
    <citation type="submission" date="2014-03" db="EMBL/GenBank/DDBJ databases">
        <title>Draft Genome of Photorhabdus temperata Meg1.</title>
        <authorList>
            <person name="Hurst S.G.IV."/>
            <person name="Morris K."/>
            <person name="Thomas K."/>
            <person name="Tisa L.S."/>
        </authorList>
    </citation>
    <scope>NUCLEOTIDE SEQUENCE [LARGE SCALE GENOMIC DNA]</scope>
    <source>
        <strain evidence="2 3">Meg1</strain>
    </source>
</reference>
<dbReference type="Proteomes" id="UP000028002">
    <property type="component" value="Unassembled WGS sequence"/>
</dbReference>
<organism evidence="2 3">
    <name type="scientific">Photorhabdus temperata subsp. temperata Meg1</name>
    <dbReference type="NCBI Taxonomy" id="1393735"/>
    <lineage>
        <taxon>Bacteria</taxon>
        <taxon>Pseudomonadati</taxon>
        <taxon>Pseudomonadota</taxon>
        <taxon>Gammaproteobacteria</taxon>
        <taxon>Enterobacterales</taxon>
        <taxon>Morganellaceae</taxon>
        <taxon>Photorhabdus</taxon>
    </lineage>
</organism>
<evidence type="ECO:0000313" key="3">
    <source>
        <dbReference type="Proteomes" id="UP000028002"/>
    </source>
</evidence>
<evidence type="ECO:0000313" key="2">
    <source>
        <dbReference type="EMBL" id="KER01367.1"/>
    </source>
</evidence>
<comment type="caution">
    <text evidence="2">The sequence shown here is derived from an EMBL/GenBank/DDBJ whole genome shotgun (WGS) entry which is preliminary data.</text>
</comment>
<accession>A0A081RRR4</accession>
<protein>
    <submittedName>
        <fullName evidence="2">Uncharacterized protein</fullName>
    </submittedName>
</protein>
<dbReference type="EMBL" id="JGVH01000089">
    <property type="protein sequence ID" value="KER01367.1"/>
    <property type="molecule type" value="Genomic_DNA"/>
</dbReference>
<sequence>MSQELIISTQSSDMDFLLYFLFMMISSIFFLFFKKYTESKKSIFIFTVNLLFLFSFCTDQLIISKFGYSLIPPFRFLNLNDEVIRIGAVIFSILIMIMFPRKFKY</sequence>